<feature type="compositionally biased region" description="Polar residues" evidence="1">
    <location>
        <begin position="301"/>
        <end position="314"/>
    </location>
</feature>
<evidence type="ECO:0000256" key="1">
    <source>
        <dbReference type="SAM" id="MobiDB-lite"/>
    </source>
</evidence>
<dbReference type="EMBL" id="JAANIT010000039">
    <property type="protein sequence ID" value="KAG1553381.1"/>
    <property type="molecule type" value="Genomic_DNA"/>
</dbReference>
<feature type="region of interest" description="Disordered" evidence="1">
    <location>
        <begin position="60"/>
        <end position="80"/>
    </location>
</feature>
<dbReference type="OrthoDB" id="5563016at2759"/>
<gene>
    <name evidence="2" type="ORF">G6F51_000637</name>
</gene>
<name>A0A9P6YP94_RHIOR</name>
<dbReference type="AlphaFoldDB" id="A0A9P6YP94"/>
<proteinExistence type="predicted"/>
<feature type="compositionally biased region" description="Polar residues" evidence="1">
    <location>
        <begin position="64"/>
        <end position="75"/>
    </location>
</feature>
<comment type="caution">
    <text evidence="2">The sequence shown here is derived from an EMBL/GenBank/DDBJ whole genome shotgun (WGS) entry which is preliminary data.</text>
</comment>
<sequence length="314" mass="35612">MDPSPQPILSSSSRLLSAFQKIYHSSVKQPASIAPLETVKPVGSKSSSFTDRIKNKFQAKRKSQLSMTRSGSLSSMAKRWSSNKKESSSFEIKWSISSHRPHKQSNQIYTSDHFMASRKKAVRFTKSVLVQETFSQVDYDRGSDPDAICMKLTPLMAQIIKEELNAYKLHEMQVHEKIKLFLSPSFTLDALHQLQTISLLFSFPHPYSLFQTTIGFAYEYGQGGIAYDQDATPRETDKEVQGTVDVLTEYENVLKGLKQALSHFYNVEVEDISANEKRTNRKPRGSVSQLLGAVNPRPHQIQEQHNAINSRHYP</sequence>
<dbReference type="Proteomes" id="UP000717996">
    <property type="component" value="Unassembled WGS sequence"/>
</dbReference>
<reference evidence="2" key="1">
    <citation type="journal article" date="2020" name="Microb. Genom.">
        <title>Genetic diversity of clinical and environmental Mucorales isolates obtained from an investigation of mucormycosis cases among solid organ transplant recipients.</title>
        <authorList>
            <person name="Nguyen M.H."/>
            <person name="Kaul D."/>
            <person name="Muto C."/>
            <person name="Cheng S.J."/>
            <person name="Richter R.A."/>
            <person name="Bruno V.M."/>
            <person name="Liu G."/>
            <person name="Beyhan S."/>
            <person name="Sundermann A.J."/>
            <person name="Mounaud S."/>
            <person name="Pasculle A.W."/>
            <person name="Nierman W.C."/>
            <person name="Driscoll E."/>
            <person name="Cumbie R."/>
            <person name="Clancy C.J."/>
            <person name="Dupont C.L."/>
        </authorList>
    </citation>
    <scope>NUCLEOTIDE SEQUENCE</scope>
    <source>
        <strain evidence="2">GL16</strain>
    </source>
</reference>
<evidence type="ECO:0000313" key="3">
    <source>
        <dbReference type="Proteomes" id="UP000717996"/>
    </source>
</evidence>
<organism evidence="2 3">
    <name type="scientific">Rhizopus oryzae</name>
    <name type="common">Mucormycosis agent</name>
    <name type="synonym">Rhizopus arrhizus var. delemar</name>
    <dbReference type="NCBI Taxonomy" id="64495"/>
    <lineage>
        <taxon>Eukaryota</taxon>
        <taxon>Fungi</taxon>
        <taxon>Fungi incertae sedis</taxon>
        <taxon>Mucoromycota</taxon>
        <taxon>Mucoromycotina</taxon>
        <taxon>Mucoromycetes</taxon>
        <taxon>Mucorales</taxon>
        <taxon>Mucorineae</taxon>
        <taxon>Rhizopodaceae</taxon>
        <taxon>Rhizopus</taxon>
    </lineage>
</organism>
<evidence type="ECO:0000313" key="2">
    <source>
        <dbReference type="EMBL" id="KAG1553381.1"/>
    </source>
</evidence>
<feature type="region of interest" description="Disordered" evidence="1">
    <location>
        <begin position="275"/>
        <end position="314"/>
    </location>
</feature>
<protein>
    <submittedName>
        <fullName evidence="2">Uncharacterized protein</fullName>
    </submittedName>
</protein>
<accession>A0A9P6YP94</accession>